<dbReference type="AlphaFoldDB" id="A0A254TUE2"/>
<evidence type="ECO:0000313" key="3">
    <source>
        <dbReference type="EMBL" id="TPR08714.1"/>
    </source>
</evidence>
<organism evidence="3 4">
    <name type="scientific">Aspergillus niger</name>
    <dbReference type="NCBI Taxonomy" id="5061"/>
    <lineage>
        <taxon>Eukaryota</taxon>
        <taxon>Fungi</taxon>
        <taxon>Dikarya</taxon>
        <taxon>Ascomycota</taxon>
        <taxon>Pezizomycotina</taxon>
        <taxon>Eurotiomycetes</taxon>
        <taxon>Eurotiomycetidae</taxon>
        <taxon>Eurotiales</taxon>
        <taxon>Aspergillaceae</taxon>
        <taxon>Aspergillus</taxon>
        <taxon>Aspergillus subgen. Circumdati</taxon>
    </lineage>
</organism>
<dbReference type="Pfam" id="PF11374">
    <property type="entry name" value="DUF3176"/>
    <property type="match status" value="1"/>
</dbReference>
<dbReference type="VEuPathDB" id="FungiDB:M747DRAFT_349938"/>
<dbReference type="EMBL" id="NKJJ02000003">
    <property type="protein sequence ID" value="TPR08714.1"/>
    <property type="molecule type" value="Genomic_DNA"/>
</dbReference>
<dbReference type="PANTHER" id="PTHR35394">
    <property type="entry name" value="DUF3176 DOMAIN-CONTAINING PROTEIN"/>
    <property type="match status" value="1"/>
</dbReference>
<feature type="transmembrane region" description="Helical" evidence="2">
    <location>
        <begin position="65"/>
        <end position="89"/>
    </location>
</feature>
<keyword evidence="2" id="KW-1133">Transmembrane helix</keyword>
<feature type="compositionally biased region" description="Low complexity" evidence="1">
    <location>
        <begin position="1"/>
        <end position="13"/>
    </location>
</feature>
<evidence type="ECO:0000313" key="4">
    <source>
        <dbReference type="Proteomes" id="UP000197666"/>
    </source>
</evidence>
<accession>A0A254TUE2</accession>
<dbReference type="PANTHER" id="PTHR35394:SF5">
    <property type="entry name" value="DUF3176 DOMAIN-CONTAINING PROTEIN"/>
    <property type="match status" value="1"/>
</dbReference>
<dbReference type="InterPro" id="IPR021514">
    <property type="entry name" value="DUF3176"/>
</dbReference>
<sequence length="612" mass="66870">MAEAPATTTTSIHPPTPPADDAAEANIPLLSIPETRTLVQERKPAPEKNATNHNPPRKFDWAGSWTMEIASAIFSATCLILLVVFLYYVDGTDYDTWHYRLSPNTVASTIVTVAKATLLLVVSSSLSQLKYDHPNQRTPLYHIQVLDQASRGPWGSLEVLWRWRLQPGLITAGAFLTVFSLAIDPLAQQILSYPLIRIKAPTSNGLTYAQCTHSYSTQAMTGLIADLASYAVDPDMLEAIISGLGGQSTGLEPFCSTGDCEYPDFISLGICSSCSDVTAASTQLCTLAPYSDVVNILNHVSIFNHSVAVNCIYTSPTNHTIAPQIWPATLSGGETEINVYRQPWTSTVTSFELATPHISSFLSARYANPKLTYTTQNTTAWEAKPTLTECTLSYCERHYTHNFYNATGHRTLTTTNFQILGNASSIDPHFTVFPSLNRSTATNYTVDDSTIQSLNDMLEGIFNSTLLGSLSDPPNTYALLLYNSNNLTESMAQMATAMTDVVRSRSGSGSSNVDGATYTSRTVIHVRWSWIAVPVAAVIWGVGVLMGTATRSKGSILWKASVWPLVLGRVKMRAGRELVVDMEEPRVDWVVGVMKGVEVIREDGFPVVWAEV</sequence>
<dbReference type="Proteomes" id="UP000197666">
    <property type="component" value="Unassembled WGS sequence"/>
</dbReference>
<dbReference type="VEuPathDB" id="FungiDB:ATCC64974_53920"/>
<feature type="region of interest" description="Disordered" evidence="1">
    <location>
        <begin position="1"/>
        <end position="20"/>
    </location>
</feature>
<gene>
    <name evidence="3" type="ORF">CAN33_005565</name>
</gene>
<reference evidence="4" key="1">
    <citation type="submission" date="2018-10" db="EMBL/GenBank/DDBJ databases">
        <title>FDA dAtabase for Regulatory Grade micrObial Sequences (FDA-ARGOS): Supporting development and validation of Infectious Disease Dx tests.</title>
        <authorList>
            <person name="Kerrigan L."/>
            <person name="Tallon L."/>
            <person name="Sadzewicz L."/>
            <person name="Sengamalay N."/>
            <person name="Ott S."/>
            <person name="Godinez A."/>
            <person name="Nagaraj S."/>
            <person name="Vavikolanu K."/>
            <person name="Nadendla S."/>
            <person name="George J."/>
            <person name="Sichtig H."/>
        </authorList>
    </citation>
    <scope>NUCLEOTIDE SEQUENCE [LARGE SCALE GENOMIC DNA]</scope>
    <source>
        <strain evidence="4">FDAARGOS_311</strain>
    </source>
</reference>
<keyword evidence="2" id="KW-0812">Transmembrane</keyword>
<name>A0A254TUE2_ASPNG</name>
<keyword evidence="2" id="KW-0472">Membrane</keyword>
<evidence type="ECO:0000256" key="2">
    <source>
        <dbReference type="SAM" id="Phobius"/>
    </source>
</evidence>
<feature type="transmembrane region" description="Helical" evidence="2">
    <location>
        <begin position="528"/>
        <end position="549"/>
    </location>
</feature>
<dbReference type="VEuPathDB" id="FungiDB:An11g04090"/>
<feature type="transmembrane region" description="Helical" evidence="2">
    <location>
        <begin position="101"/>
        <end position="122"/>
    </location>
</feature>
<protein>
    <submittedName>
        <fullName evidence="3">Cytochrome P450 family protein</fullName>
    </submittedName>
</protein>
<proteinExistence type="predicted"/>
<evidence type="ECO:0000256" key="1">
    <source>
        <dbReference type="SAM" id="MobiDB-lite"/>
    </source>
</evidence>
<dbReference type="VEuPathDB" id="FungiDB:ASPNIDRAFT2_1215519"/>
<comment type="caution">
    <text evidence="3">The sequence shown here is derived from an EMBL/GenBank/DDBJ whole genome shotgun (WGS) entry which is preliminary data.</text>
</comment>